<keyword evidence="8" id="KW-0449">Lipoprotein</keyword>
<dbReference type="KEGG" id="anf:AQPE_2919"/>
<keyword evidence="3" id="KW-0813">Transport</keyword>
<evidence type="ECO:0000313" key="9">
    <source>
        <dbReference type="Proteomes" id="UP001193389"/>
    </source>
</evidence>
<organism evidence="8 9">
    <name type="scientific">Aquipluma nitroreducens</name>
    <dbReference type="NCBI Taxonomy" id="2010828"/>
    <lineage>
        <taxon>Bacteria</taxon>
        <taxon>Pseudomonadati</taxon>
        <taxon>Bacteroidota</taxon>
        <taxon>Bacteroidia</taxon>
        <taxon>Marinilabiliales</taxon>
        <taxon>Prolixibacteraceae</taxon>
        <taxon>Aquipluma</taxon>
    </lineage>
</organism>
<evidence type="ECO:0000256" key="5">
    <source>
        <dbReference type="ARBA" id="ARBA00022692"/>
    </source>
</evidence>
<dbReference type="RefSeq" id="WP_318347061.1">
    <property type="nucleotide sequence ID" value="NZ_AP018694.1"/>
</dbReference>
<dbReference type="GO" id="GO:1990281">
    <property type="term" value="C:efflux pump complex"/>
    <property type="evidence" value="ECO:0007669"/>
    <property type="project" value="TreeGrafter"/>
</dbReference>
<keyword evidence="6" id="KW-0472">Membrane</keyword>
<dbReference type="InterPro" id="IPR051906">
    <property type="entry name" value="TolC-like"/>
</dbReference>
<proteinExistence type="inferred from homology"/>
<keyword evidence="7" id="KW-0998">Cell outer membrane</keyword>
<dbReference type="PANTHER" id="PTHR30026:SF20">
    <property type="entry name" value="OUTER MEMBRANE PROTEIN TOLC"/>
    <property type="match status" value="1"/>
</dbReference>
<evidence type="ECO:0000256" key="6">
    <source>
        <dbReference type="ARBA" id="ARBA00023136"/>
    </source>
</evidence>
<dbReference type="SUPFAM" id="SSF56954">
    <property type="entry name" value="Outer membrane efflux proteins (OEP)"/>
    <property type="match status" value="1"/>
</dbReference>
<evidence type="ECO:0000256" key="7">
    <source>
        <dbReference type="ARBA" id="ARBA00023237"/>
    </source>
</evidence>
<dbReference type="InterPro" id="IPR003423">
    <property type="entry name" value="OMP_efflux"/>
</dbReference>
<dbReference type="EMBL" id="AP018694">
    <property type="protein sequence ID" value="BBE18754.1"/>
    <property type="molecule type" value="Genomic_DNA"/>
</dbReference>
<dbReference type="Gene3D" id="1.20.1600.10">
    <property type="entry name" value="Outer membrane efflux proteins (OEP)"/>
    <property type="match status" value="1"/>
</dbReference>
<accession>A0A5K7SBR7</accession>
<comment type="similarity">
    <text evidence="2">Belongs to the outer membrane factor (OMF) (TC 1.B.17) family.</text>
</comment>
<evidence type="ECO:0000256" key="4">
    <source>
        <dbReference type="ARBA" id="ARBA00022452"/>
    </source>
</evidence>
<keyword evidence="9" id="KW-1185">Reference proteome</keyword>
<evidence type="ECO:0000256" key="2">
    <source>
        <dbReference type="ARBA" id="ARBA00007613"/>
    </source>
</evidence>
<evidence type="ECO:0000256" key="3">
    <source>
        <dbReference type="ARBA" id="ARBA00022448"/>
    </source>
</evidence>
<dbReference type="AlphaFoldDB" id="A0A5K7SBR7"/>
<protein>
    <submittedName>
        <fullName evidence="8">RND efflux system, outer membrane lipoprotein CmeC</fullName>
    </submittedName>
</protein>
<dbReference type="PANTHER" id="PTHR30026">
    <property type="entry name" value="OUTER MEMBRANE PROTEIN TOLC"/>
    <property type="match status" value="1"/>
</dbReference>
<keyword evidence="5" id="KW-0812">Transmembrane</keyword>
<dbReference type="GO" id="GO:0015562">
    <property type="term" value="F:efflux transmembrane transporter activity"/>
    <property type="evidence" value="ECO:0007669"/>
    <property type="project" value="InterPro"/>
</dbReference>
<dbReference type="Proteomes" id="UP001193389">
    <property type="component" value="Chromosome"/>
</dbReference>
<comment type="subcellular location">
    <subcellularLocation>
        <location evidence="1">Cell outer membrane</location>
    </subcellularLocation>
</comment>
<name>A0A5K7SBR7_9BACT</name>
<reference evidence="8" key="1">
    <citation type="journal article" date="2020" name="Int. J. Syst. Evol. Microbiol.">
        <title>Aquipluma nitroreducens gen. nov. sp. nov., a novel facultatively anaerobic bacterium isolated from a freshwater lake.</title>
        <authorList>
            <person name="Watanabe M."/>
            <person name="Kojima H."/>
            <person name="Fukui M."/>
        </authorList>
    </citation>
    <scope>NUCLEOTIDE SEQUENCE</scope>
    <source>
        <strain evidence="8">MeG22</strain>
    </source>
</reference>
<evidence type="ECO:0000256" key="1">
    <source>
        <dbReference type="ARBA" id="ARBA00004442"/>
    </source>
</evidence>
<dbReference type="GO" id="GO:0015288">
    <property type="term" value="F:porin activity"/>
    <property type="evidence" value="ECO:0007669"/>
    <property type="project" value="TreeGrafter"/>
</dbReference>
<dbReference type="Pfam" id="PF02321">
    <property type="entry name" value="OEP"/>
    <property type="match status" value="2"/>
</dbReference>
<sequence length="448" mass="49352">MKTIKSIRTSVLIAGFLILISGFTGSAQNKIWTLEECINYALSKNIQIQKSGLANDRNQLYSDQAQANRLPSVSASVRENFNWYKGFDSTTGTYGSSSGANSTNYSLNSSVSLFNGQKLTNKIKQADLDLQSGHLYSETVKESVGLNILNAYLQVLYAYESVSNAEKQIVSTTEQLNLSKERMDLGVISMSDYLQIKSELASEKSTLASAQSQLSMSKVTLMQLMELPVDSNFDISSPDLNKLLIESAQPDAQEIYNLALGIKPQIKNAELTKEAAMIDVEIAKADALPSLSMDAGLSAGYSSLTKNSGYTQQLKDKMNPSVGLSLSIPIFQKKQIKTNVAIANISVSDAELDEINTRNELRKNIEQACADMVSAKSQYLASQEQNQSTQESYDVTTEKYNQGLINSVDFLIQKTNLITSESNLLQSKFKMIFSYKIVDFYKGIPLTL</sequence>
<dbReference type="GO" id="GO:0009279">
    <property type="term" value="C:cell outer membrane"/>
    <property type="evidence" value="ECO:0007669"/>
    <property type="project" value="UniProtKB-SubCell"/>
</dbReference>
<evidence type="ECO:0000313" key="8">
    <source>
        <dbReference type="EMBL" id="BBE18754.1"/>
    </source>
</evidence>
<gene>
    <name evidence="8" type="ORF">AQPE_2919</name>
</gene>
<keyword evidence="4" id="KW-1134">Transmembrane beta strand</keyword>